<dbReference type="AlphaFoldDB" id="A0A1I7XVB3"/>
<reference evidence="2 3" key="1">
    <citation type="submission" date="2016-11" db="UniProtKB">
        <authorList>
            <consortium name="WormBaseParasite"/>
        </authorList>
    </citation>
    <scope>IDENTIFICATION</scope>
</reference>
<name>A0A1I7XVB3_HETBA</name>
<evidence type="ECO:0000313" key="1">
    <source>
        <dbReference type="Proteomes" id="UP000095283"/>
    </source>
</evidence>
<evidence type="ECO:0000313" key="3">
    <source>
        <dbReference type="WBParaSite" id="Hba_21453"/>
    </source>
</evidence>
<evidence type="ECO:0000313" key="2">
    <source>
        <dbReference type="WBParaSite" id="Hba_21451"/>
    </source>
</evidence>
<dbReference type="WBParaSite" id="Hba_21453">
    <property type="protein sequence ID" value="Hba_21453"/>
    <property type="gene ID" value="Hba_21453"/>
</dbReference>
<organism evidence="1 3">
    <name type="scientific">Heterorhabditis bacteriophora</name>
    <name type="common">Entomopathogenic nematode worm</name>
    <dbReference type="NCBI Taxonomy" id="37862"/>
    <lineage>
        <taxon>Eukaryota</taxon>
        <taxon>Metazoa</taxon>
        <taxon>Ecdysozoa</taxon>
        <taxon>Nematoda</taxon>
        <taxon>Chromadorea</taxon>
        <taxon>Rhabditida</taxon>
        <taxon>Rhabditina</taxon>
        <taxon>Rhabditomorpha</taxon>
        <taxon>Strongyloidea</taxon>
        <taxon>Heterorhabditidae</taxon>
        <taxon>Heterorhabditis</taxon>
    </lineage>
</organism>
<sequence length="86" mass="9995">MPRFVVSKSTETHNSDDQSYQREYCPWNYATITMSIPPLTRRWRKKRSEERGCRRLAKTSTTVLKHISDPKKAGSLQSVGQVSECY</sequence>
<dbReference type="WBParaSite" id="Hba_21451">
    <property type="protein sequence ID" value="Hba_21451"/>
    <property type="gene ID" value="Hba_21451"/>
</dbReference>
<proteinExistence type="predicted"/>
<accession>A0A1I7XVB3</accession>
<protein>
    <submittedName>
        <fullName evidence="2 3">Uncharacterized protein</fullName>
    </submittedName>
</protein>
<dbReference type="Proteomes" id="UP000095283">
    <property type="component" value="Unplaced"/>
</dbReference>
<keyword evidence="1" id="KW-1185">Reference proteome</keyword>